<dbReference type="PROSITE" id="PS51078">
    <property type="entry name" value="ICLR_ED"/>
    <property type="match status" value="1"/>
</dbReference>
<protein>
    <submittedName>
        <fullName evidence="7">IclR family transcriptional regulator</fullName>
    </submittedName>
</protein>
<dbReference type="PROSITE" id="PS50006">
    <property type="entry name" value="FHA_DOMAIN"/>
    <property type="match status" value="1"/>
</dbReference>
<dbReference type="InterPro" id="IPR036388">
    <property type="entry name" value="WH-like_DNA-bd_sf"/>
</dbReference>
<evidence type="ECO:0000256" key="3">
    <source>
        <dbReference type="ARBA" id="ARBA00023163"/>
    </source>
</evidence>
<evidence type="ECO:0000259" key="4">
    <source>
        <dbReference type="PROSITE" id="PS50006"/>
    </source>
</evidence>
<evidence type="ECO:0000259" key="6">
    <source>
        <dbReference type="PROSITE" id="PS51078"/>
    </source>
</evidence>
<proteinExistence type="predicted"/>
<organism evidence="7 8">
    <name type="scientific">Arthrobacter mobilis</name>
    <dbReference type="NCBI Taxonomy" id="2724944"/>
    <lineage>
        <taxon>Bacteria</taxon>
        <taxon>Bacillati</taxon>
        <taxon>Actinomycetota</taxon>
        <taxon>Actinomycetes</taxon>
        <taxon>Micrococcales</taxon>
        <taxon>Micrococcaceae</taxon>
        <taxon>Arthrobacter</taxon>
    </lineage>
</organism>
<feature type="domain" description="HTH iclR-type" evidence="5">
    <location>
        <begin position="8"/>
        <end position="69"/>
    </location>
</feature>
<evidence type="ECO:0000256" key="1">
    <source>
        <dbReference type="ARBA" id="ARBA00023015"/>
    </source>
</evidence>
<dbReference type="SUPFAM" id="SSF55781">
    <property type="entry name" value="GAF domain-like"/>
    <property type="match status" value="1"/>
</dbReference>
<dbReference type="InterPro" id="IPR000253">
    <property type="entry name" value="FHA_dom"/>
</dbReference>
<dbReference type="GO" id="GO:0003677">
    <property type="term" value="F:DNA binding"/>
    <property type="evidence" value="ECO:0007669"/>
    <property type="project" value="UniProtKB-KW"/>
</dbReference>
<evidence type="ECO:0000313" key="8">
    <source>
        <dbReference type="Proteomes" id="UP000544090"/>
    </source>
</evidence>
<dbReference type="Gene3D" id="1.10.10.10">
    <property type="entry name" value="Winged helix-like DNA-binding domain superfamily/Winged helix DNA-binding domain"/>
    <property type="match status" value="1"/>
</dbReference>
<keyword evidence="8" id="KW-1185">Reference proteome</keyword>
<dbReference type="InterPro" id="IPR029016">
    <property type="entry name" value="GAF-like_dom_sf"/>
</dbReference>
<dbReference type="RefSeq" id="WP_168484884.1">
    <property type="nucleotide sequence ID" value="NZ_JAAZSQ010000002.1"/>
</dbReference>
<dbReference type="SMART" id="SM00346">
    <property type="entry name" value="HTH_ICLR"/>
    <property type="match status" value="1"/>
</dbReference>
<dbReference type="InterPro" id="IPR005471">
    <property type="entry name" value="Tscrpt_reg_IclR_N"/>
</dbReference>
<dbReference type="PANTHER" id="PTHR30136:SF24">
    <property type="entry name" value="HTH-TYPE TRANSCRIPTIONAL REPRESSOR ALLR"/>
    <property type="match status" value="1"/>
</dbReference>
<reference evidence="7 8" key="1">
    <citation type="submission" date="2020-04" db="EMBL/GenBank/DDBJ databases">
        <title>Arthrobacter sp. nov.</title>
        <authorList>
            <person name="Liu S."/>
        </authorList>
    </citation>
    <scope>NUCLEOTIDE SEQUENCE [LARGE SCALE GENOMIC DNA]</scope>
    <source>
        <strain evidence="7 8">E918</strain>
    </source>
</reference>
<dbReference type="EMBL" id="JAAZSQ010000002">
    <property type="protein sequence ID" value="NKX53548.1"/>
    <property type="molecule type" value="Genomic_DNA"/>
</dbReference>
<keyword evidence="2" id="KW-0238">DNA-binding</keyword>
<keyword evidence="3" id="KW-0804">Transcription</keyword>
<dbReference type="Proteomes" id="UP000544090">
    <property type="component" value="Unassembled WGS sequence"/>
</dbReference>
<dbReference type="InterPro" id="IPR036390">
    <property type="entry name" value="WH_DNA-bd_sf"/>
</dbReference>
<gene>
    <name evidence="7" type="ORF">HGG74_03135</name>
</gene>
<sequence length="251" mass="26808">MANSPSGDSVLDRLVRVLGAFDGTRSSLSIATLARRADVPLATAYRLAADLVRHGLLSKDEAGMVRPGLRLWELANRASPAVDLRQAAIPFMEDVQSVVRQHTQLAVLRDDEVLVIERLSSRGSVVNQAQIAGRMPVHRTSLGMVLLAYSPNHVQESYLTRHPEAVASVDAVSFDFRRHLAQIRLRGYAAFDGRVDAGTTGIAVPVLDLHGTAQAALGVVVPLGFENSQSVVPALMTAARGIARTLGPAPA</sequence>
<dbReference type="Gene3D" id="3.30.450.40">
    <property type="match status" value="1"/>
</dbReference>
<dbReference type="Pfam" id="PF01614">
    <property type="entry name" value="IclR_C"/>
    <property type="match status" value="1"/>
</dbReference>
<dbReference type="InterPro" id="IPR050707">
    <property type="entry name" value="HTH_MetabolicPath_Reg"/>
</dbReference>
<dbReference type="AlphaFoldDB" id="A0A7X6HAL0"/>
<evidence type="ECO:0000313" key="7">
    <source>
        <dbReference type="EMBL" id="NKX53548.1"/>
    </source>
</evidence>
<accession>A0A7X6HAL0</accession>
<dbReference type="PANTHER" id="PTHR30136">
    <property type="entry name" value="HELIX-TURN-HELIX TRANSCRIPTIONAL REGULATOR, ICLR FAMILY"/>
    <property type="match status" value="1"/>
</dbReference>
<comment type="caution">
    <text evidence="7">The sequence shown here is derived from an EMBL/GenBank/DDBJ whole genome shotgun (WGS) entry which is preliminary data.</text>
</comment>
<dbReference type="InterPro" id="IPR014757">
    <property type="entry name" value="Tscrpt_reg_IclR_C"/>
</dbReference>
<dbReference type="GO" id="GO:0045892">
    <property type="term" value="P:negative regulation of DNA-templated transcription"/>
    <property type="evidence" value="ECO:0007669"/>
    <property type="project" value="TreeGrafter"/>
</dbReference>
<evidence type="ECO:0000259" key="5">
    <source>
        <dbReference type="PROSITE" id="PS51077"/>
    </source>
</evidence>
<name>A0A7X6HAL0_9MICC</name>
<dbReference type="GO" id="GO:0003700">
    <property type="term" value="F:DNA-binding transcription factor activity"/>
    <property type="evidence" value="ECO:0007669"/>
    <property type="project" value="TreeGrafter"/>
</dbReference>
<dbReference type="Pfam" id="PF09339">
    <property type="entry name" value="HTH_IclR"/>
    <property type="match status" value="1"/>
</dbReference>
<feature type="domain" description="IclR-ED" evidence="6">
    <location>
        <begin position="70"/>
        <end position="248"/>
    </location>
</feature>
<evidence type="ECO:0000256" key="2">
    <source>
        <dbReference type="ARBA" id="ARBA00023125"/>
    </source>
</evidence>
<dbReference type="PROSITE" id="PS51077">
    <property type="entry name" value="HTH_ICLR"/>
    <property type="match status" value="1"/>
</dbReference>
<dbReference type="SUPFAM" id="SSF46785">
    <property type="entry name" value="Winged helix' DNA-binding domain"/>
    <property type="match status" value="1"/>
</dbReference>
<feature type="domain" description="FHA" evidence="4">
    <location>
        <begin position="73"/>
        <end position="131"/>
    </location>
</feature>
<keyword evidence="1" id="KW-0805">Transcription regulation</keyword>